<evidence type="ECO:0000259" key="2">
    <source>
        <dbReference type="Pfam" id="PF20057"/>
    </source>
</evidence>
<feature type="domain" description="DUF6456" evidence="2">
    <location>
        <begin position="145"/>
        <end position="283"/>
    </location>
</feature>
<protein>
    <recommendedName>
        <fullName evidence="2">DUF6456 domain-containing protein</fullName>
    </recommendedName>
</protein>
<evidence type="ECO:0000313" key="4">
    <source>
        <dbReference type="Proteomes" id="UP000470384"/>
    </source>
</evidence>
<feature type="region of interest" description="Disordered" evidence="1">
    <location>
        <begin position="299"/>
        <end position="321"/>
    </location>
</feature>
<reference evidence="3 4" key="1">
    <citation type="journal article" date="2016" name="Int. J. Syst. Evol. Microbiol.">
        <title>Pyruvatibacter mobilis gen. nov., sp. nov., a marine bacterium from the culture broth of Picochlorum sp. 122.</title>
        <authorList>
            <person name="Wang G."/>
            <person name="Tang M."/>
            <person name="Wu H."/>
            <person name="Dai S."/>
            <person name="Li T."/>
            <person name="Chen C."/>
            <person name="He H."/>
            <person name="Fan J."/>
            <person name="Xiang W."/>
            <person name="Li X."/>
        </authorList>
    </citation>
    <scope>NUCLEOTIDE SEQUENCE [LARGE SCALE GENOMIC DNA]</scope>
    <source>
        <strain evidence="3 4">GYP-11</strain>
    </source>
</reference>
<dbReference type="AlphaFoldDB" id="A0A845QB09"/>
<proteinExistence type="predicted"/>
<dbReference type="Pfam" id="PF20057">
    <property type="entry name" value="DUF6456"/>
    <property type="match status" value="1"/>
</dbReference>
<sequence>MADDNAWVTPVSATRRATGAATARPPHVSRQHWEREAARLLPRLARTPDARLIPVPDGSWFAVTTTPARAPRARHKAAAPVVAAWAAEGLVTGTVDGAYALSETGHAWLRRRQAAADPFRGQHQIDGTRMIDGRGHGTATDLAPMRVNLAETPLGWLRRRKGSHGRPLISQPQFDAGEKLRADFTLAQMTPRLTASLDAQHGGSRSARGSGPAGIEITDRAMAARQRFYRALDAVGPGLSEPLVDVCCYLNGLEDAERRMGWPQRAGKVVLAIALERLADHYGLLGSAGPASRRRHLWRADDANGTEEGEPADEAAAPGRT</sequence>
<dbReference type="OrthoDB" id="7476630at2"/>
<comment type="caution">
    <text evidence="3">The sequence shown here is derived from an EMBL/GenBank/DDBJ whole genome shotgun (WGS) entry which is preliminary data.</text>
</comment>
<dbReference type="Proteomes" id="UP000470384">
    <property type="component" value="Unassembled WGS sequence"/>
</dbReference>
<feature type="compositionally biased region" description="Acidic residues" evidence="1">
    <location>
        <begin position="304"/>
        <end position="313"/>
    </location>
</feature>
<evidence type="ECO:0000313" key="3">
    <source>
        <dbReference type="EMBL" id="NBG95340.1"/>
    </source>
</evidence>
<keyword evidence="4" id="KW-1185">Reference proteome</keyword>
<evidence type="ECO:0000256" key="1">
    <source>
        <dbReference type="SAM" id="MobiDB-lite"/>
    </source>
</evidence>
<dbReference type="EMBL" id="WXYQ01000005">
    <property type="protein sequence ID" value="NBG95340.1"/>
    <property type="molecule type" value="Genomic_DNA"/>
</dbReference>
<dbReference type="RefSeq" id="WP_160587346.1">
    <property type="nucleotide sequence ID" value="NZ_BMHN01000001.1"/>
</dbReference>
<name>A0A845QB09_9HYPH</name>
<dbReference type="InterPro" id="IPR045599">
    <property type="entry name" value="DUF6456"/>
</dbReference>
<feature type="region of interest" description="Disordered" evidence="1">
    <location>
        <begin position="1"/>
        <end position="24"/>
    </location>
</feature>
<gene>
    <name evidence="3" type="ORF">GTQ45_06305</name>
</gene>
<accession>A0A845QB09</accession>
<dbReference type="GeneID" id="300655194"/>
<organism evidence="3 4">
    <name type="scientific">Pyruvatibacter mobilis</name>
    <dbReference type="NCBI Taxonomy" id="1712261"/>
    <lineage>
        <taxon>Bacteria</taxon>
        <taxon>Pseudomonadati</taxon>
        <taxon>Pseudomonadota</taxon>
        <taxon>Alphaproteobacteria</taxon>
        <taxon>Hyphomicrobiales</taxon>
        <taxon>Parvibaculaceae</taxon>
        <taxon>Pyruvatibacter</taxon>
    </lineage>
</organism>
<feature type="compositionally biased region" description="Low complexity" evidence="1">
    <location>
        <begin position="13"/>
        <end position="24"/>
    </location>
</feature>